<dbReference type="SUPFAM" id="SSF50475">
    <property type="entry name" value="FMN-binding split barrel"/>
    <property type="match status" value="1"/>
</dbReference>
<evidence type="ECO:0000313" key="1">
    <source>
        <dbReference type="EMBL" id="SDH83872.1"/>
    </source>
</evidence>
<keyword evidence="2" id="KW-1185">Reference proteome</keyword>
<reference evidence="2" key="1">
    <citation type="submission" date="2016-10" db="EMBL/GenBank/DDBJ databases">
        <authorList>
            <person name="Varghese N."/>
            <person name="Submissions S."/>
        </authorList>
    </citation>
    <scope>NUCLEOTIDE SEQUENCE [LARGE SCALE GENOMIC DNA]</scope>
    <source>
        <strain evidence="2">DSM 8344</strain>
    </source>
</reference>
<evidence type="ECO:0000313" key="2">
    <source>
        <dbReference type="Proteomes" id="UP000198656"/>
    </source>
</evidence>
<protein>
    <recommendedName>
        <fullName evidence="3">Pyridoxamine 5'-phosphate oxidase</fullName>
    </recommendedName>
</protein>
<dbReference type="OrthoDB" id="595289at2"/>
<dbReference type="Gene3D" id="2.30.110.10">
    <property type="entry name" value="Electron Transport, Fmn-binding Protein, Chain A"/>
    <property type="match status" value="1"/>
</dbReference>
<accession>A0A1G8FNY8</accession>
<proteinExistence type="predicted"/>
<dbReference type="InterPro" id="IPR012349">
    <property type="entry name" value="Split_barrel_FMN-bd"/>
</dbReference>
<dbReference type="STRING" id="1121419.SAMN05443529_12030"/>
<organism evidence="1 2">
    <name type="scientific">Desulfosporosinus hippei DSM 8344</name>
    <dbReference type="NCBI Taxonomy" id="1121419"/>
    <lineage>
        <taxon>Bacteria</taxon>
        <taxon>Bacillati</taxon>
        <taxon>Bacillota</taxon>
        <taxon>Clostridia</taxon>
        <taxon>Eubacteriales</taxon>
        <taxon>Desulfitobacteriaceae</taxon>
        <taxon>Desulfosporosinus</taxon>
    </lineage>
</organism>
<gene>
    <name evidence="1" type="ORF">SAMN05443529_12030</name>
</gene>
<evidence type="ECO:0008006" key="3">
    <source>
        <dbReference type="Google" id="ProtNLM"/>
    </source>
</evidence>
<sequence>MLNEKLLEVLSHSTDGAISIVTNGDDGPHLVNTWNSYVVVTPEDKLLIPAYGYNKTEKNLSVHNDVTLSIASKEIQGYKAKGTGFILKGTTRFLKSGEDFERMKEKFSWVRAVLEITVSSAKQML</sequence>
<name>A0A1G8FNY8_9FIRM</name>
<dbReference type="Proteomes" id="UP000198656">
    <property type="component" value="Unassembled WGS sequence"/>
</dbReference>
<dbReference type="RefSeq" id="WP_092334662.1">
    <property type="nucleotide sequence ID" value="NZ_FNCP01000020.1"/>
</dbReference>
<dbReference type="AlphaFoldDB" id="A0A1G8FNY8"/>
<dbReference type="EMBL" id="FNCP01000020">
    <property type="protein sequence ID" value="SDH83872.1"/>
    <property type="molecule type" value="Genomic_DNA"/>
</dbReference>